<comment type="caution">
    <text evidence="1">The sequence shown here is derived from an EMBL/GenBank/DDBJ whole genome shotgun (WGS) entry which is preliminary data.</text>
</comment>
<keyword evidence="2" id="KW-1185">Reference proteome</keyword>
<evidence type="ECO:0000313" key="1">
    <source>
        <dbReference type="EMBL" id="RAP71958.1"/>
    </source>
</evidence>
<name>A0A328TNH1_9GAMM</name>
<evidence type="ECO:0000313" key="2">
    <source>
        <dbReference type="Proteomes" id="UP000244334"/>
    </source>
</evidence>
<protein>
    <submittedName>
        <fullName evidence="1">Membrane protein</fullName>
    </submittedName>
</protein>
<accession>A0A328TNH1</accession>
<gene>
    <name evidence="1" type="ORF">ACZ87_01219</name>
</gene>
<reference evidence="1" key="1">
    <citation type="submission" date="2018-04" db="EMBL/GenBank/DDBJ databases">
        <title>Genomes of the Obligate Erwinia dacicola and Facultative Enterobacter sp. OLF Endosymbionts of the Olive Fruit fly, Bactrocera oleae.</title>
        <authorList>
            <person name="Estes A.M."/>
            <person name="Hearn D.J."/>
            <person name="Agarwal S."/>
            <person name="Pierson E.A."/>
            <person name="Dunning-Hotopp J.C."/>
        </authorList>
    </citation>
    <scope>NUCLEOTIDE SEQUENCE [LARGE SCALE GENOMIC DNA]</scope>
    <source>
        <strain evidence="1">Oroville</strain>
    </source>
</reference>
<organism evidence="1 2">
    <name type="scientific">Candidatus Erwinia dacicola</name>
    <dbReference type="NCBI Taxonomy" id="252393"/>
    <lineage>
        <taxon>Bacteria</taxon>
        <taxon>Pseudomonadati</taxon>
        <taxon>Pseudomonadota</taxon>
        <taxon>Gammaproteobacteria</taxon>
        <taxon>Enterobacterales</taxon>
        <taxon>Erwiniaceae</taxon>
        <taxon>Erwinia</taxon>
    </lineage>
</organism>
<proteinExistence type="predicted"/>
<dbReference type="EMBL" id="LJAM02000078">
    <property type="protein sequence ID" value="RAP71958.1"/>
    <property type="molecule type" value="Genomic_DNA"/>
</dbReference>
<dbReference type="AlphaFoldDB" id="A0A328TNH1"/>
<dbReference type="Proteomes" id="UP000244334">
    <property type="component" value="Unassembled WGS sequence"/>
</dbReference>
<sequence length="37" mass="4032">MPTLLLTAVCALIGGYFSSYFDYGTLTMVGVGRMLRI</sequence>